<dbReference type="Proteomes" id="UP000286134">
    <property type="component" value="Unassembled WGS sequence"/>
</dbReference>
<gene>
    <name evidence="2" type="ORF">OnM2_047090</name>
</gene>
<evidence type="ECO:0000313" key="2">
    <source>
        <dbReference type="EMBL" id="RKF60799.1"/>
    </source>
</evidence>
<feature type="region of interest" description="Disordered" evidence="1">
    <location>
        <begin position="122"/>
        <end position="152"/>
    </location>
</feature>
<dbReference type="EMBL" id="MCFK01004759">
    <property type="protein sequence ID" value="RKF60799.1"/>
    <property type="molecule type" value="Genomic_DNA"/>
</dbReference>
<dbReference type="OrthoDB" id="3564692at2759"/>
<reference evidence="2 3" key="1">
    <citation type="journal article" date="2018" name="BMC Genomics">
        <title>Comparative genome analyses reveal sequence features reflecting distinct modes of host-adaptation between dicot and monocot powdery mildew.</title>
        <authorList>
            <person name="Wu Y."/>
            <person name="Ma X."/>
            <person name="Pan Z."/>
            <person name="Kale S.D."/>
            <person name="Song Y."/>
            <person name="King H."/>
            <person name="Zhang Q."/>
            <person name="Presley C."/>
            <person name="Deng X."/>
            <person name="Wei C.I."/>
            <person name="Xiao S."/>
        </authorList>
    </citation>
    <scope>NUCLEOTIDE SEQUENCE [LARGE SCALE GENOMIC DNA]</scope>
    <source>
        <strain evidence="2">UMSG2</strain>
    </source>
</reference>
<keyword evidence="3" id="KW-1185">Reference proteome</keyword>
<protein>
    <submittedName>
        <fullName evidence="2">Uncharacterized protein</fullName>
    </submittedName>
</protein>
<name>A0A420HTU9_9PEZI</name>
<proteinExistence type="predicted"/>
<organism evidence="2 3">
    <name type="scientific">Erysiphe neolycopersici</name>
    <dbReference type="NCBI Taxonomy" id="212602"/>
    <lineage>
        <taxon>Eukaryota</taxon>
        <taxon>Fungi</taxon>
        <taxon>Dikarya</taxon>
        <taxon>Ascomycota</taxon>
        <taxon>Pezizomycotina</taxon>
        <taxon>Leotiomycetes</taxon>
        <taxon>Erysiphales</taxon>
        <taxon>Erysiphaceae</taxon>
        <taxon>Erysiphe</taxon>
    </lineage>
</organism>
<accession>A0A420HTU9</accession>
<feature type="non-terminal residue" evidence="2">
    <location>
        <position position="1"/>
    </location>
</feature>
<comment type="caution">
    <text evidence="2">The sequence shown here is derived from an EMBL/GenBank/DDBJ whole genome shotgun (WGS) entry which is preliminary data.</text>
</comment>
<sequence>EALLGCRDLLIKAYNLTKNRKTQSDLLDLLDIFRHYTDEGKIQLPITNSIITKVVERSNLDQNIASKALEPKENEYSTANNTVTPISASTKIAKPLWTTIVRNTNAKKHGNTPAKDIATKSLQQNTSSQPQQQLRSVSKDKPHNKSPTELSKADKILTIKLVKDGLETPKYDSRLVRDSINKLLGKTAVERVHTSPNKNIILTCHDSTPEELLQKKDLWIGITKE</sequence>
<dbReference type="AlphaFoldDB" id="A0A420HTU9"/>
<evidence type="ECO:0000256" key="1">
    <source>
        <dbReference type="SAM" id="MobiDB-lite"/>
    </source>
</evidence>
<evidence type="ECO:0000313" key="3">
    <source>
        <dbReference type="Proteomes" id="UP000286134"/>
    </source>
</evidence>
<feature type="compositionally biased region" description="Low complexity" evidence="1">
    <location>
        <begin position="122"/>
        <end position="133"/>
    </location>
</feature>
<feature type="non-terminal residue" evidence="2">
    <location>
        <position position="225"/>
    </location>
</feature>